<dbReference type="CDD" id="cd03301">
    <property type="entry name" value="ABC_MalK_N"/>
    <property type="match status" value="1"/>
</dbReference>
<comment type="catalytic activity">
    <reaction evidence="5">
        <text>D-xylose(out) + ATP + H2O = D-xylose(in) + ADP + phosphate + H(+)</text>
        <dbReference type="Rhea" id="RHEA:29899"/>
        <dbReference type="ChEBI" id="CHEBI:15377"/>
        <dbReference type="ChEBI" id="CHEBI:15378"/>
        <dbReference type="ChEBI" id="CHEBI:30616"/>
        <dbReference type="ChEBI" id="CHEBI:43474"/>
        <dbReference type="ChEBI" id="CHEBI:53455"/>
        <dbReference type="ChEBI" id="CHEBI:456216"/>
        <dbReference type="EC" id="7.5.2.13"/>
    </reaction>
    <physiologicalReaction direction="left-to-right" evidence="5">
        <dbReference type="Rhea" id="RHEA:29900"/>
    </physiologicalReaction>
</comment>
<evidence type="ECO:0000256" key="4">
    <source>
        <dbReference type="ARBA" id="ARBA00022840"/>
    </source>
</evidence>
<dbReference type="InterPro" id="IPR008995">
    <property type="entry name" value="Mo/tungstate-bd_C_term_dom"/>
</dbReference>
<name>A0ABD5RWP3_9EURY</name>
<dbReference type="EMBL" id="JBHSWU010000006">
    <property type="protein sequence ID" value="MFC6723172.1"/>
    <property type="molecule type" value="Genomic_DNA"/>
</dbReference>
<evidence type="ECO:0000256" key="8">
    <source>
        <dbReference type="ARBA" id="ARBA00061029"/>
    </source>
</evidence>
<dbReference type="SMART" id="SM00382">
    <property type="entry name" value="AAA"/>
    <property type="match status" value="1"/>
</dbReference>
<sequence>MPAAAYNDVSKVFEDGNDKIVAVEDLSIEIQDGEFLVLVGPSGCGKSTTLRLLAGLETITEGEVTVQDKIVNDEKPKDRDIAMVFQNYALYPHKTVRENMAFGLEMTTSLSNEEIGERVHNAAEILDITELLDRRPNALSGGQKQRVALGRAIVRKPSVFLMDEPLSNLDAKLRTQMRTELQELHNEIGVATVYVTHDQTEAMTMGDRIAVLNAGELQQIGTPLELYHQPVNEFVAGFIGSPSMNILELKYDQAAGTATDGDVTYKFTEDQLEKLAEAGVEHVNIGIRPEDIELADGEGPRTVTADVSVVEPMGEESYLHLNVGRHELTASIDGDYIVGNDQQIRVELPESRVHAFHPDSGEAIFNRNRDSEELPTGAAL</sequence>
<dbReference type="Pfam" id="PF17912">
    <property type="entry name" value="OB_MalK"/>
    <property type="match status" value="1"/>
</dbReference>
<dbReference type="InterPro" id="IPR047641">
    <property type="entry name" value="ABC_transpr_MalK/UgpC-like"/>
</dbReference>
<comment type="caution">
    <text evidence="12">The sequence shown here is derived from an EMBL/GenBank/DDBJ whole genome shotgun (WGS) entry which is preliminary data.</text>
</comment>
<evidence type="ECO:0000256" key="1">
    <source>
        <dbReference type="ARBA" id="ARBA00004202"/>
    </source>
</evidence>
<evidence type="ECO:0000256" key="6">
    <source>
        <dbReference type="ARBA" id="ARBA00051890"/>
    </source>
</evidence>
<evidence type="ECO:0000256" key="7">
    <source>
        <dbReference type="ARBA" id="ARBA00053454"/>
    </source>
</evidence>
<gene>
    <name evidence="12" type="ORF">ACFQE1_01945</name>
</gene>
<dbReference type="Gene3D" id="3.40.50.300">
    <property type="entry name" value="P-loop containing nucleotide triphosphate hydrolases"/>
    <property type="match status" value="1"/>
</dbReference>
<dbReference type="SUPFAM" id="SSF50331">
    <property type="entry name" value="MOP-like"/>
    <property type="match status" value="1"/>
</dbReference>
<evidence type="ECO:0000256" key="5">
    <source>
        <dbReference type="ARBA" id="ARBA00050355"/>
    </source>
</evidence>
<feature type="domain" description="ABC transporter" evidence="11">
    <location>
        <begin position="4"/>
        <end position="239"/>
    </location>
</feature>
<dbReference type="Proteomes" id="UP001596328">
    <property type="component" value="Unassembled WGS sequence"/>
</dbReference>
<comment type="catalytic activity">
    <reaction evidence="6">
        <text>L-arabinose(out) + ATP + H2O = L-arabinose(in) + ADP + phosphate + H(+)</text>
        <dbReference type="Rhea" id="RHEA:30007"/>
        <dbReference type="ChEBI" id="CHEBI:15377"/>
        <dbReference type="ChEBI" id="CHEBI:15378"/>
        <dbReference type="ChEBI" id="CHEBI:17535"/>
        <dbReference type="ChEBI" id="CHEBI:30616"/>
        <dbReference type="ChEBI" id="CHEBI:43474"/>
        <dbReference type="ChEBI" id="CHEBI:456216"/>
        <dbReference type="EC" id="7.5.2.13"/>
    </reaction>
    <physiologicalReaction direction="left-to-right" evidence="6">
        <dbReference type="Rhea" id="RHEA:30008"/>
    </physiologicalReaction>
</comment>
<dbReference type="PANTHER" id="PTHR43875:SF1">
    <property type="entry name" value="OSMOPROTECTIVE COMPOUNDS UPTAKE ATP-BINDING PROTEIN GGTA"/>
    <property type="match status" value="1"/>
</dbReference>
<dbReference type="Gene3D" id="2.40.50.140">
    <property type="entry name" value="Nucleic acid-binding proteins"/>
    <property type="match status" value="1"/>
</dbReference>
<dbReference type="PROSITE" id="PS00211">
    <property type="entry name" value="ABC_TRANSPORTER_1"/>
    <property type="match status" value="1"/>
</dbReference>
<dbReference type="Pfam" id="PF00005">
    <property type="entry name" value="ABC_tran"/>
    <property type="match status" value="1"/>
</dbReference>
<accession>A0ABD5RWP3</accession>
<proteinExistence type="inferred from homology"/>
<protein>
    <recommendedName>
        <fullName evidence="10">ABC-type D-xylose/L-arabinose transporter</fullName>
        <ecNumber evidence="10">7.5.2.13</ecNumber>
    </recommendedName>
</protein>
<dbReference type="InterPro" id="IPR017871">
    <property type="entry name" value="ABC_transporter-like_CS"/>
</dbReference>
<comment type="subcellular location">
    <subcellularLocation>
        <location evidence="1">Cell membrane</location>
        <topology evidence="1">Peripheral membrane protein</topology>
    </subcellularLocation>
</comment>
<evidence type="ECO:0000256" key="3">
    <source>
        <dbReference type="ARBA" id="ARBA00022741"/>
    </source>
</evidence>
<evidence type="ECO:0000256" key="9">
    <source>
        <dbReference type="ARBA" id="ARBA00065962"/>
    </source>
</evidence>
<dbReference type="GO" id="GO:0005524">
    <property type="term" value="F:ATP binding"/>
    <property type="evidence" value="ECO:0007669"/>
    <property type="project" value="UniProtKB-KW"/>
</dbReference>
<dbReference type="FunFam" id="3.40.50.300:FF:000042">
    <property type="entry name" value="Maltose/maltodextrin ABC transporter, ATP-binding protein"/>
    <property type="match status" value="1"/>
</dbReference>
<dbReference type="InterPro" id="IPR003593">
    <property type="entry name" value="AAA+_ATPase"/>
</dbReference>
<comment type="function">
    <text evidence="7">Part of the ABC transporter complex XacGHIJK involved in the uptake of xylose and arabinose. Responsible for energy coupling to the transport system.</text>
</comment>
<evidence type="ECO:0000313" key="13">
    <source>
        <dbReference type="Proteomes" id="UP001596328"/>
    </source>
</evidence>
<dbReference type="Gene3D" id="2.40.50.100">
    <property type="match status" value="1"/>
</dbReference>
<evidence type="ECO:0000313" key="12">
    <source>
        <dbReference type="EMBL" id="MFC6723172.1"/>
    </source>
</evidence>
<dbReference type="GO" id="GO:1902495">
    <property type="term" value="C:transmembrane transporter complex"/>
    <property type="evidence" value="ECO:0007669"/>
    <property type="project" value="UniProtKB-ARBA"/>
</dbReference>
<dbReference type="EC" id="7.5.2.13" evidence="10"/>
<evidence type="ECO:0000259" key="11">
    <source>
        <dbReference type="PROSITE" id="PS50893"/>
    </source>
</evidence>
<dbReference type="SUPFAM" id="SSF52540">
    <property type="entry name" value="P-loop containing nucleoside triphosphate hydrolases"/>
    <property type="match status" value="1"/>
</dbReference>
<reference evidence="12 13" key="1">
    <citation type="journal article" date="2019" name="Int. J. Syst. Evol. Microbiol.">
        <title>The Global Catalogue of Microorganisms (GCM) 10K type strain sequencing project: providing services to taxonomists for standard genome sequencing and annotation.</title>
        <authorList>
            <consortium name="The Broad Institute Genomics Platform"/>
            <consortium name="The Broad Institute Genome Sequencing Center for Infectious Disease"/>
            <person name="Wu L."/>
            <person name="Ma J."/>
        </authorList>
    </citation>
    <scope>NUCLEOTIDE SEQUENCE [LARGE SCALE GENOMIC DNA]</scope>
    <source>
        <strain evidence="12 13">NBRC 111368</strain>
    </source>
</reference>
<dbReference type="InterPro" id="IPR040582">
    <property type="entry name" value="OB_MalK-like"/>
</dbReference>
<evidence type="ECO:0000256" key="2">
    <source>
        <dbReference type="ARBA" id="ARBA00022448"/>
    </source>
</evidence>
<dbReference type="NCBIfam" id="NF008653">
    <property type="entry name" value="PRK11650.1"/>
    <property type="match status" value="1"/>
</dbReference>
<comment type="subunit">
    <text evidence="9">The complex is composed of two ATP-binding proteins (XacJ and XacK), two transmembrane proteins (XacH and XacI) and a solute-binding protein (XacG).</text>
</comment>
<keyword evidence="3" id="KW-0547">Nucleotide-binding</keyword>
<dbReference type="InterPro" id="IPR012340">
    <property type="entry name" value="NA-bd_OB-fold"/>
</dbReference>
<keyword evidence="4 12" id="KW-0067">ATP-binding</keyword>
<comment type="similarity">
    <text evidence="8">Belongs to the ABC transporter superfamily. Carbohydrate uptake transporter-1 (CUT1) (TC 3.A.1.1) family.</text>
</comment>
<keyword evidence="13" id="KW-1185">Reference proteome</keyword>
<dbReference type="PROSITE" id="PS50893">
    <property type="entry name" value="ABC_TRANSPORTER_2"/>
    <property type="match status" value="1"/>
</dbReference>
<dbReference type="InterPro" id="IPR027417">
    <property type="entry name" value="P-loop_NTPase"/>
</dbReference>
<dbReference type="GO" id="GO:0022857">
    <property type="term" value="F:transmembrane transporter activity"/>
    <property type="evidence" value="ECO:0007669"/>
    <property type="project" value="UniProtKB-ARBA"/>
</dbReference>
<organism evidence="12 13">
    <name type="scientific">Halobium palmae</name>
    <dbReference type="NCBI Taxonomy" id="1776492"/>
    <lineage>
        <taxon>Archaea</taxon>
        <taxon>Methanobacteriati</taxon>
        <taxon>Methanobacteriota</taxon>
        <taxon>Stenosarchaea group</taxon>
        <taxon>Halobacteria</taxon>
        <taxon>Halobacteriales</taxon>
        <taxon>Haloferacaceae</taxon>
        <taxon>Halobium</taxon>
    </lineage>
</organism>
<dbReference type="GO" id="GO:0005886">
    <property type="term" value="C:plasma membrane"/>
    <property type="evidence" value="ECO:0007669"/>
    <property type="project" value="UniProtKB-SubCell"/>
</dbReference>
<dbReference type="InterPro" id="IPR015855">
    <property type="entry name" value="ABC_transpr_MalK-like"/>
</dbReference>
<dbReference type="InterPro" id="IPR003439">
    <property type="entry name" value="ABC_transporter-like_ATP-bd"/>
</dbReference>
<evidence type="ECO:0000256" key="10">
    <source>
        <dbReference type="ARBA" id="ARBA00066315"/>
    </source>
</evidence>
<dbReference type="PANTHER" id="PTHR43875">
    <property type="entry name" value="MALTODEXTRIN IMPORT ATP-BINDING PROTEIN MSMX"/>
    <property type="match status" value="1"/>
</dbReference>
<keyword evidence="2" id="KW-0813">Transport</keyword>
<dbReference type="AlphaFoldDB" id="A0ABD5RWP3"/>